<name>A0ABZ2Y706_9FIRM</name>
<evidence type="ECO:0000259" key="1">
    <source>
        <dbReference type="Pfam" id="PF04717"/>
    </source>
</evidence>
<sequence length="249" mass="27472">MSIYDILTNDNHNQRKVAYGVTVGIVTNNKDPEKLGRVKVKLINRDSDTYETDWIRISTLMSGKEMGTFFLPEVNDEVLVAFNGGDPHKPYVIGSLWNAKEKPPETNEDGKNNLRKIKTRSGSELIFDDTEGKEKIEIHTPKKHKLNFDDENEKITVSDKDSKNKIEINIKNGEITILADKKITVKTGNTSIAMDGSANSINIESGTSLNIKSQKIDINASAAMNINGATLNLKSDAALSLKGAVVKIN</sequence>
<dbReference type="Proteomes" id="UP001486565">
    <property type="component" value="Chromosome"/>
</dbReference>
<dbReference type="EMBL" id="CP121687">
    <property type="protein sequence ID" value="WZL71142.1"/>
    <property type="molecule type" value="Genomic_DNA"/>
</dbReference>
<dbReference type="Gene3D" id="2.40.50.230">
    <property type="entry name" value="Gp5 N-terminal domain"/>
    <property type="match status" value="1"/>
</dbReference>
<dbReference type="SUPFAM" id="SSF69349">
    <property type="entry name" value="Phage fibre proteins"/>
    <property type="match status" value="1"/>
</dbReference>
<dbReference type="InterPro" id="IPR037026">
    <property type="entry name" value="Vgr_OB-fold_dom_sf"/>
</dbReference>
<reference evidence="2 3" key="1">
    <citation type="submission" date="2023-03" db="EMBL/GenBank/DDBJ databases">
        <title>Novel Species.</title>
        <authorList>
            <person name="Ma S."/>
        </authorList>
    </citation>
    <scope>NUCLEOTIDE SEQUENCE [LARGE SCALE GENOMIC DNA]</scope>
    <source>
        <strain evidence="2 3">LIND6LT2</strain>
    </source>
</reference>
<protein>
    <submittedName>
        <fullName evidence="2">Phage baseplate assembly protein V</fullName>
    </submittedName>
</protein>
<dbReference type="SUPFAM" id="SSF69255">
    <property type="entry name" value="gp5 N-terminal domain-like"/>
    <property type="match status" value="1"/>
</dbReference>
<accession>A0ABZ2Y706</accession>
<keyword evidence="3" id="KW-1185">Reference proteome</keyword>
<dbReference type="Pfam" id="PF04717">
    <property type="entry name" value="Phage_base_V"/>
    <property type="match status" value="1"/>
</dbReference>
<organism evidence="2 3">
    <name type="scientific">Defluviitalea saccharophila</name>
    <dbReference type="NCBI Taxonomy" id="879970"/>
    <lineage>
        <taxon>Bacteria</taxon>
        <taxon>Bacillati</taxon>
        <taxon>Bacillota</taxon>
        <taxon>Clostridia</taxon>
        <taxon>Lachnospirales</taxon>
        <taxon>Defluviitaleaceae</taxon>
        <taxon>Defluviitalea</taxon>
    </lineage>
</organism>
<feature type="domain" description="Gp5/Type VI secretion system Vgr protein OB-fold" evidence="1">
    <location>
        <begin position="23"/>
        <end position="97"/>
    </location>
</feature>
<evidence type="ECO:0000313" key="2">
    <source>
        <dbReference type="EMBL" id="WZL71142.1"/>
    </source>
</evidence>
<gene>
    <name evidence="2" type="ORF">QBE51_06395</name>
</gene>
<proteinExistence type="predicted"/>
<dbReference type="RefSeq" id="WP_341878106.1">
    <property type="nucleotide sequence ID" value="NZ_CP121687.1"/>
</dbReference>
<dbReference type="InterPro" id="IPR006531">
    <property type="entry name" value="Gp5/Vgr_OB"/>
</dbReference>
<evidence type="ECO:0000313" key="3">
    <source>
        <dbReference type="Proteomes" id="UP001486565"/>
    </source>
</evidence>